<comment type="similarity">
    <text evidence="5">Belongs to the XseA family.</text>
</comment>
<accession>A0AA49GPZ2</accession>
<dbReference type="GO" id="GO:0006308">
    <property type="term" value="P:DNA catabolic process"/>
    <property type="evidence" value="ECO:0007669"/>
    <property type="project" value="UniProtKB-UniRule"/>
</dbReference>
<evidence type="ECO:0000256" key="1">
    <source>
        <dbReference type="ARBA" id="ARBA00022490"/>
    </source>
</evidence>
<dbReference type="CDD" id="cd04489">
    <property type="entry name" value="ExoVII_LU_OBF"/>
    <property type="match status" value="1"/>
</dbReference>
<dbReference type="GO" id="GO:0009318">
    <property type="term" value="C:exodeoxyribonuclease VII complex"/>
    <property type="evidence" value="ECO:0007669"/>
    <property type="project" value="UniProtKB-UniRule"/>
</dbReference>
<keyword evidence="3 5" id="KW-0378">Hydrolase</keyword>
<evidence type="ECO:0000256" key="3">
    <source>
        <dbReference type="ARBA" id="ARBA00022801"/>
    </source>
</evidence>
<keyword evidence="6" id="KW-0175">Coiled coil</keyword>
<dbReference type="GO" id="GO:0008855">
    <property type="term" value="F:exodeoxyribonuclease VII activity"/>
    <property type="evidence" value="ECO:0007669"/>
    <property type="project" value="UniProtKB-UniRule"/>
</dbReference>
<dbReference type="PANTHER" id="PTHR30008">
    <property type="entry name" value="EXODEOXYRIBONUCLEASE 7 LARGE SUBUNIT"/>
    <property type="match status" value="1"/>
</dbReference>
<protein>
    <recommendedName>
        <fullName evidence="5">Exodeoxyribonuclease 7 large subunit</fullName>
        <ecNumber evidence="5">3.1.11.6</ecNumber>
    </recommendedName>
</protein>
<dbReference type="GO" id="GO:0005737">
    <property type="term" value="C:cytoplasm"/>
    <property type="evidence" value="ECO:0007669"/>
    <property type="project" value="UniProtKB-SubCell"/>
</dbReference>
<dbReference type="AlphaFoldDB" id="A0AA49GPZ2"/>
<dbReference type="InterPro" id="IPR025824">
    <property type="entry name" value="OB-fold_nuc-bd_dom"/>
</dbReference>
<evidence type="ECO:0000259" key="7">
    <source>
        <dbReference type="Pfam" id="PF02601"/>
    </source>
</evidence>
<comment type="subcellular location">
    <subcellularLocation>
        <location evidence="5">Cytoplasm</location>
    </subcellularLocation>
</comment>
<gene>
    <name evidence="9" type="primary">xseA</name>
    <name evidence="9" type="ORF">K4G66_28070</name>
</gene>
<evidence type="ECO:0000259" key="8">
    <source>
        <dbReference type="Pfam" id="PF13742"/>
    </source>
</evidence>
<evidence type="ECO:0000256" key="4">
    <source>
        <dbReference type="ARBA" id="ARBA00022839"/>
    </source>
</evidence>
<dbReference type="InterPro" id="IPR020579">
    <property type="entry name" value="Exonuc_VII_lsu_C"/>
</dbReference>
<feature type="coiled-coil region" evidence="6">
    <location>
        <begin position="275"/>
        <end position="302"/>
    </location>
</feature>
<dbReference type="Pfam" id="PF02601">
    <property type="entry name" value="Exonuc_VII_L"/>
    <property type="match status" value="1"/>
</dbReference>
<evidence type="ECO:0000313" key="9">
    <source>
        <dbReference type="EMBL" id="WKN36226.1"/>
    </source>
</evidence>
<organism evidence="9">
    <name type="scientific">Roseihalotalea indica</name>
    <dbReference type="NCBI Taxonomy" id="2867963"/>
    <lineage>
        <taxon>Bacteria</taxon>
        <taxon>Pseudomonadati</taxon>
        <taxon>Bacteroidota</taxon>
        <taxon>Cytophagia</taxon>
        <taxon>Cytophagales</taxon>
        <taxon>Catalimonadaceae</taxon>
        <taxon>Roseihalotalea</taxon>
    </lineage>
</organism>
<dbReference type="InterPro" id="IPR003753">
    <property type="entry name" value="Exonuc_VII_L"/>
</dbReference>
<comment type="catalytic activity">
    <reaction evidence="5">
        <text>Exonucleolytic cleavage in either 5'- to 3'- or 3'- to 5'-direction to yield nucleoside 5'-phosphates.</text>
        <dbReference type="EC" id="3.1.11.6"/>
    </reaction>
</comment>
<evidence type="ECO:0000256" key="6">
    <source>
        <dbReference type="SAM" id="Coils"/>
    </source>
</evidence>
<evidence type="ECO:0000256" key="5">
    <source>
        <dbReference type="RuleBase" id="RU004355"/>
    </source>
</evidence>
<proteinExistence type="inferred from homology"/>
<dbReference type="Pfam" id="PF13742">
    <property type="entry name" value="tRNA_anti_2"/>
    <property type="match status" value="1"/>
</dbReference>
<dbReference type="PANTHER" id="PTHR30008:SF0">
    <property type="entry name" value="EXODEOXYRIBONUCLEASE 7 LARGE SUBUNIT"/>
    <property type="match status" value="1"/>
</dbReference>
<keyword evidence="2 5" id="KW-0540">Nuclease</keyword>
<reference evidence="9" key="2">
    <citation type="journal article" date="2024" name="Antonie Van Leeuwenhoek">
        <title>Roseihalotalea indica gen. nov., sp. nov., a halophilic Bacteroidetes from mesopelagic Southwest Indian Ocean with higher carbohydrate metabolic potential.</title>
        <authorList>
            <person name="Chen B."/>
            <person name="Zhang M."/>
            <person name="Lin D."/>
            <person name="Ye J."/>
            <person name="Tang K."/>
        </authorList>
    </citation>
    <scope>NUCLEOTIDE SEQUENCE</scope>
    <source>
        <strain evidence="9">TK19036</strain>
    </source>
</reference>
<name>A0AA49GPZ2_9BACT</name>
<keyword evidence="1" id="KW-0963">Cytoplasm</keyword>
<feature type="domain" description="Exonuclease VII large subunit C-terminal" evidence="7">
    <location>
        <begin position="135"/>
        <end position="424"/>
    </location>
</feature>
<dbReference type="GO" id="GO:0003676">
    <property type="term" value="F:nucleic acid binding"/>
    <property type="evidence" value="ECO:0007669"/>
    <property type="project" value="InterPro"/>
</dbReference>
<dbReference type="EMBL" id="CP120682">
    <property type="protein sequence ID" value="WKN36226.1"/>
    <property type="molecule type" value="Genomic_DNA"/>
</dbReference>
<dbReference type="NCBIfam" id="TIGR00237">
    <property type="entry name" value="xseA"/>
    <property type="match status" value="1"/>
</dbReference>
<sequence length="448" mass="50959">MQHFTLYELNQQIKSVLSSELEPAYWVVAEVGEMRVGQNGHCYLDLIEKNGDYLYAKTRATIWCNTYRGLGAWFESITGEQLRSGLKILTQVEVKFHHLYGLSLNVKDIDAKFTLGERALKRQEVISQLVEDGVFEMNKGLPLSLVPQRVAVISSPSAAGLGDFMDQLDKNRYGYQFAVDLFKATMQGNDAEESIIQALHQIFNRHENQGDYYDAVAIIRGGGAQVDLDCFDGYDIAAHIAQFPIPVISGIGHERDETVVDLVSHTRMKTPTAVAEFLINKAAQFEGELDELSRRLVSVSERILDDQHHHLERIQSNLKLTVVSQSLRQQHHLDQIKTQLRQKAFNRIHNESERLDSYSHKMQKDSRRLIRDQFQQLGSMQTLMEMVNPEAVLRRGFSITYVNGKPVKLTKDLKTGDQMLTKTSEAMYLSSLERIIPSENGQEEDRGT</sequence>
<evidence type="ECO:0000256" key="2">
    <source>
        <dbReference type="ARBA" id="ARBA00022722"/>
    </source>
</evidence>
<feature type="domain" description="OB-fold nucleic acid binding" evidence="8">
    <location>
        <begin position="5"/>
        <end position="110"/>
    </location>
</feature>
<reference evidence="9" key="1">
    <citation type="journal article" date="2023" name="Comput. Struct. Biotechnol. J.">
        <title>Discovery of a novel marine Bacteroidetes with a rich repertoire of carbohydrate-active enzymes.</title>
        <authorList>
            <person name="Chen B."/>
            <person name="Liu G."/>
            <person name="Chen Q."/>
            <person name="Wang H."/>
            <person name="Liu L."/>
            <person name="Tang K."/>
        </authorList>
    </citation>
    <scope>NUCLEOTIDE SEQUENCE</scope>
    <source>
        <strain evidence="9">TK19036</strain>
    </source>
</reference>
<dbReference type="EC" id="3.1.11.6" evidence="5"/>
<keyword evidence="4 5" id="KW-0269">Exonuclease</keyword>